<dbReference type="PANTHER" id="PTHR43685:SF2">
    <property type="entry name" value="GLYCOSYLTRANSFERASE 2-LIKE DOMAIN-CONTAINING PROTEIN"/>
    <property type="match status" value="1"/>
</dbReference>
<dbReference type="RefSeq" id="WP_194111579.1">
    <property type="nucleotide sequence ID" value="NZ_JADFFL010000003.1"/>
</dbReference>
<name>A0A929KVK5_9SPHI</name>
<dbReference type="EMBL" id="JADFFL010000003">
    <property type="protein sequence ID" value="MBE9662409.1"/>
    <property type="molecule type" value="Genomic_DNA"/>
</dbReference>
<sequence length="294" mass="33894">MISVVFITSLRLPELRKAILSCINRSSEDYEVIVINNCIGDDIEPEMLTLAADHQLKLRYIVNAKNLGVAASRNQGFRMALGDIVYFLDDDAVICTEGNCISEIADFMRSNTKYAVVATEIYNTTGEFYQHGKFPRNSTVRTTGEVSYFIGASHFINKQALKGADLYPSEFFYGGEEYYLSFMLNKLGYVVFYYKQFLVYHQPSLSTRLSNEDIMINSYCNAFNVKRYFTPVLFIPLIWIVMLIRIFFKAIKHPAVVKKFSEKISQTYNRNYVDRMGHFSFIGLIYKYGTRTIL</sequence>
<keyword evidence="1" id="KW-0472">Membrane</keyword>
<dbReference type="Proteomes" id="UP000622475">
    <property type="component" value="Unassembled WGS sequence"/>
</dbReference>
<evidence type="ECO:0000256" key="1">
    <source>
        <dbReference type="SAM" id="Phobius"/>
    </source>
</evidence>
<keyword evidence="1" id="KW-0812">Transmembrane</keyword>
<dbReference type="InterPro" id="IPR029044">
    <property type="entry name" value="Nucleotide-diphossugar_trans"/>
</dbReference>
<comment type="caution">
    <text evidence="3">The sequence shown here is derived from an EMBL/GenBank/DDBJ whole genome shotgun (WGS) entry which is preliminary data.</text>
</comment>
<dbReference type="InterPro" id="IPR050834">
    <property type="entry name" value="Glycosyltransf_2"/>
</dbReference>
<dbReference type="PANTHER" id="PTHR43685">
    <property type="entry name" value="GLYCOSYLTRANSFERASE"/>
    <property type="match status" value="1"/>
</dbReference>
<proteinExistence type="predicted"/>
<accession>A0A929KVK5</accession>
<dbReference type="InterPro" id="IPR001173">
    <property type="entry name" value="Glyco_trans_2-like"/>
</dbReference>
<feature type="domain" description="Glycosyltransferase 2-like" evidence="2">
    <location>
        <begin position="3"/>
        <end position="141"/>
    </location>
</feature>
<dbReference type="Pfam" id="PF00535">
    <property type="entry name" value="Glycos_transf_2"/>
    <property type="match status" value="1"/>
</dbReference>
<keyword evidence="1" id="KW-1133">Transmembrane helix</keyword>
<dbReference type="AlphaFoldDB" id="A0A929KVK5"/>
<evidence type="ECO:0000259" key="2">
    <source>
        <dbReference type="Pfam" id="PF00535"/>
    </source>
</evidence>
<keyword evidence="4" id="KW-1185">Reference proteome</keyword>
<feature type="transmembrane region" description="Helical" evidence="1">
    <location>
        <begin position="228"/>
        <end position="248"/>
    </location>
</feature>
<dbReference type="SUPFAM" id="SSF53448">
    <property type="entry name" value="Nucleotide-diphospho-sugar transferases"/>
    <property type="match status" value="1"/>
</dbReference>
<reference evidence="3" key="1">
    <citation type="submission" date="2020-10" db="EMBL/GenBank/DDBJ databases">
        <title>Mucilaginibacter mali sp. nov., isolated from rhizosphere soil of apple orchard.</title>
        <authorList>
            <person name="Lee J.-S."/>
            <person name="Kim H.S."/>
            <person name="Kim J.-S."/>
        </authorList>
    </citation>
    <scope>NUCLEOTIDE SEQUENCE</scope>
    <source>
        <strain evidence="3">KCTC 22746</strain>
    </source>
</reference>
<dbReference type="Gene3D" id="3.90.550.10">
    <property type="entry name" value="Spore Coat Polysaccharide Biosynthesis Protein SpsA, Chain A"/>
    <property type="match status" value="1"/>
</dbReference>
<gene>
    <name evidence="3" type="ORF">IRJ16_10980</name>
</gene>
<protein>
    <submittedName>
        <fullName evidence="3">Glycosyltransferase family 2 protein</fullName>
    </submittedName>
</protein>
<evidence type="ECO:0000313" key="3">
    <source>
        <dbReference type="EMBL" id="MBE9662409.1"/>
    </source>
</evidence>
<evidence type="ECO:0000313" key="4">
    <source>
        <dbReference type="Proteomes" id="UP000622475"/>
    </source>
</evidence>
<organism evidence="3 4">
    <name type="scientific">Mucilaginibacter myungsuensis</name>
    <dbReference type="NCBI Taxonomy" id="649104"/>
    <lineage>
        <taxon>Bacteria</taxon>
        <taxon>Pseudomonadati</taxon>
        <taxon>Bacteroidota</taxon>
        <taxon>Sphingobacteriia</taxon>
        <taxon>Sphingobacteriales</taxon>
        <taxon>Sphingobacteriaceae</taxon>
        <taxon>Mucilaginibacter</taxon>
    </lineage>
</organism>